<proteinExistence type="predicted"/>
<keyword evidence="1" id="KW-0472">Membrane</keyword>
<dbReference type="Proteomes" id="UP000014909">
    <property type="component" value="Chromosome"/>
</dbReference>
<name>S5AES5_9ALTE</name>
<feature type="transmembrane region" description="Helical" evidence="1">
    <location>
        <begin position="59"/>
        <end position="78"/>
    </location>
</feature>
<protein>
    <submittedName>
        <fullName evidence="2">Uncharacterized protein</fullName>
    </submittedName>
</protein>
<evidence type="ECO:0000313" key="3">
    <source>
        <dbReference type="Proteomes" id="UP000014909"/>
    </source>
</evidence>
<gene>
    <name evidence="2" type="ORF">I633_09445</name>
</gene>
<dbReference type="BioCyc" id="AMAC1300253:G12YX-1507-MONOMER"/>
<keyword evidence="1" id="KW-0812">Transmembrane</keyword>
<reference evidence="2 3" key="1">
    <citation type="journal article" date="2013" name="Genome Biol. Evol.">
        <title>Genomic Diversity of "Deep Ecotype" Alteromonas macleodii Isolates: Evidence for Pan-Mediterranean Clonal Frames.</title>
        <authorList>
            <person name="Lopez-Perez M."/>
            <person name="Gonzaga A."/>
            <person name="Rodriguez-Valera F."/>
        </authorList>
    </citation>
    <scope>NUCLEOTIDE SEQUENCE [LARGE SCALE GENOMIC DNA]</scope>
    <source>
        <strain evidence="3">'English Channel 615'</strain>
    </source>
</reference>
<feature type="transmembrane region" description="Helical" evidence="1">
    <location>
        <begin position="33"/>
        <end position="53"/>
    </location>
</feature>
<keyword evidence="1" id="KW-1133">Transmembrane helix</keyword>
<evidence type="ECO:0000313" key="2">
    <source>
        <dbReference type="EMBL" id="AGP77894.1"/>
    </source>
</evidence>
<dbReference type="KEGG" id="amh:I633_09445"/>
<dbReference type="HOGENOM" id="CLU_2178274_0_0_6"/>
<feature type="transmembrane region" description="Helical" evidence="1">
    <location>
        <begin position="6"/>
        <end position="26"/>
    </location>
</feature>
<evidence type="ECO:0000256" key="1">
    <source>
        <dbReference type="SAM" id="Phobius"/>
    </source>
</evidence>
<accession>S5AES5</accession>
<dbReference type="EMBL" id="CP004846">
    <property type="protein sequence ID" value="AGP77894.1"/>
    <property type="molecule type" value="Genomic_DNA"/>
</dbReference>
<sequence>MENIIGLLTFTLFLVSIVPIPIYIFAGGDRDSFRTAGVHGGVFGIFVGFFGFFETPAFLLVYVFVANIVMGYLFYFALDYTQLINKRESFQQYSERIFKEIDKKKNNSK</sequence>
<organism evidence="2 3">
    <name type="scientific">Alteromonas mediterranea 615</name>
    <dbReference type="NCBI Taxonomy" id="1300253"/>
    <lineage>
        <taxon>Bacteria</taxon>
        <taxon>Pseudomonadati</taxon>
        <taxon>Pseudomonadota</taxon>
        <taxon>Gammaproteobacteria</taxon>
        <taxon>Alteromonadales</taxon>
        <taxon>Alteromonadaceae</taxon>
        <taxon>Alteromonas/Salinimonas group</taxon>
        <taxon>Alteromonas</taxon>
    </lineage>
</organism>
<dbReference type="AlphaFoldDB" id="S5AES5"/>